<accession>A0A538T1E0</accession>
<comment type="caution">
    <text evidence="1">The sequence shown here is derived from an EMBL/GenBank/DDBJ whole genome shotgun (WGS) entry which is preliminary data.</text>
</comment>
<reference evidence="1 2" key="1">
    <citation type="journal article" date="2019" name="Nat. Microbiol.">
        <title>Mediterranean grassland soil C-N compound turnover is dependent on rainfall and depth, and is mediated by genomically divergent microorganisms.</title>
        <authorList>
            <person name="Diamond S."/>
            <person name="Andeer P.F."/>
            <person name="Li Z."/>
            <person name="Crits-Christoph A."/>
            <person name="Burstein D."/>
            <person name="Anantharaman K."/>
            <person name="Lane K.R."/>
            <person name="Thomas B.C."/>
            <person name="Pan C."/>
            <person name="Northen T.R."/>
            <person name="Banfield J.F."/>
        </authorList>
    </citation>
    <scope>NUCLEOTIDE SEQUENCE [LARGE SCALE GENOMIC DNA]</scope>
    <source>
        <strain evidence="1">WS_2</strain>
    </source>
</reference>
<gene>
    <name evidence="1" type="ORF">E6K72_03695</name>
</gene>
<dbReference type="EMBL" id="VBOS01000123">
    <property type="protein sequence ID" value="TMQ57442.1"/>
    <property type="molecule type" value="Genomic_DNA"/>
</dbReference>
<organism evidence="1 2">
    <name type="scientific">Eiseniibacteriota bacterium</name>
    <dbReference type="NCBI Taxonomy" id="2212470"/>
    <lineage>
        <taxon>Bacteria</taxon>
        <taxon>Candidatus Eiseniibacteriota</taxon>
    </lineage>
</organism>
<dbReference type="InterPro" id="IPR006230">
    <property type="entry name" value="MutL"/>
</dbReference>
<evidence type="ECO:0000313" key="1">
    <source>
        <dbReference type="EMBL" id="TMQ57442.1"/>
    </source>
</evidence>
<dbReference type="AlphaFoldDB" id="A0A538T1E0"/>
<name>A0A538T1E0_UNCEI</name>
<evidence type="ECO:0000313" key="2">
    <source>
        <dbReference type="Proteomes" id="UP000317716"/>
    </source>
</evidence>
<proteinExistence type="predicted"/>
<feature type="non-terminal residue" evidence="1">
    <location>
        <position position="339"/>
    </location>
</feature>
<protein>
    <submittedName>
        <fullName evidence="1">Methylaspartate mutase</fullName>
    </submittedName>
</protein>
<dbReference type="Pfam" id="PF13941">
    <property type="entry name" value="MutL"/>
    <property type="match status" value="1"/>
</dbReference>
<dbReference type="Proteomes" id="UP000317716">
    <property type="component" value="Unassembled WGS sequence"/>
</dbReference>
<sequence>MALDPSSIRSILATDCGSTTTKAILIERGAEGYRLVVRGEAPTTVEAPFEDVTRGVLNAVREVEELAGRKILDGERIVSPQRGEEGVDLFVSTSSAGGGLQMMVSGLVLQMTGESAQRAALGAGAIVMDVIALNDGRRPHEKIRRLRQLRPDMILLSGGTDGGDVKRVAEMAELLRAAEPKARLGAGYELPVIYAGNREAASIVRECLAERTALTVVPNLRPRLEQENLKPARDAIHELFMEHVMAHAPGYKKLMSWTPVPVMPTPGAVGIIIEKVAKRDRLAVVGVDIGGATTDVFSVFQGVFNRTVSANLGMSYSVSNVLAEAGIENLLRWVPFEVE</sequence>